<dbReference type="Proteomes" id="UP001378956">
    <property type="component" value="Unassembled WGS sequence"/>
</dbReference>
<gene>
    <name evidence="1" type="ORF">WAE58_06170</name>
</gene>
<sequence length="66" mass="7820">MELTYASQTVKDQLEKIWQNALEIRNNWELNHQSGRAKWKFIKATVTHDPANFGKAYLVQRIDFVK</sequence>
<dbReference type="RefSeq" id="WP_172660901.1">
    <property type="nucleotide sequence ID" value="NZ_CBFGNQ010000003.1"/>
</dbReference>
<comment type="caution">
    <text evidence="1">The sequence shown here is derived from an EMBL/GenBank/DDBJ whole genome shotgun (WGS) entry which is preliminary data.</text>
</comment>
<proteinExistence type="predicted"/>
<organism evidence="1 2">
    <name type="scientific">Pedobacter panaciterrae</name>
    <dbReference type="NCBI Taxonomy" id="363849"/>
    <lineage>
        <taxon>Bacteria</taxon>
        <taxon>Pseudomonadati</taxon>
        <taxon>Bacteroidota</taxon>
        <taxon>Sphingobacteriia</taxon>
        <taxon>Sphingobacteriales</taxon>
        <taxon>Sphingobacteriaceae</taxon>
        <taxon>Pedobacter</taxon>
    </lineage>
</organism>
<dbReference type="EMBL" id="JBBEUB010000001">
    <property type="protein sequence ID" value="MEJ2901999.1"/>
    <property type="molecule type" value="Genomic_DNA"/>
</dbReference>
<accession>A0ABU8NIB8</accession>
<reference evidence="1 2" key="1">
    <citation type="submission" date="2024-03" db="EMBL/GenBank/DDBJ databases">
        <title>Sequence of Lycoming College Course Isolates.</title>
        <authorList>
            <person name="Plotts O."/>
            <person name="Newman J."/>
        </authorList>
    </citation>
    <scope>NUCLEOTIDE SEQUENCE [LARGE SCALE GENOMIC DNA]</scope>
    <source>
        <strain evidence="1 2">CJB-3</strain>
    </source>
</reference>
<evidence type="ECO:0000313" key="2">
    <source>
        <dbReference type="Proteomes" id="UP001378956"/>
    </source>
</evidence>
<evidence type="ECO:0000313" key="1">
    <source>
        <dbReference type="EMBL" id="MEJ2901999.1"/>
    </source>
</evidence>
<protein>
    <submittedName>
        <fullName evidence="1">Uncharacterized protein</fullName>
    </submittedName>
</protein>
<keyword evidence="2" id="KW-1185">Reference proteome</keyword>
<name>A0ABU8NIB8_9SPHI</name>